<evidence type="ECO:0000256" key="1">
    <source>
        <dbReference type="ARBA" id="ARBA00004123"/>
    </source>
</evidence>
<feature type="domain" description="TF-B3" evidence="7">
    <location>
        <begin position="149"/>
        <end position="240"/>
    </location>
</feature>
<evidence type="ECO:0000256" key="5">
    <source>
        <dbReference type="ARBA" id="ARBA00023242"/>
    </source>
</evidence>
<dbReference type="PROSITE" id="PS50863">
    <property type="entry name" value="B3"/>
    <property type="match status" value="1"/>
</dbReference>
<proteinExistence type="predicted"/>
<reference evidence="8 9" key="1">
    <citation type="submission" date="2020-04" db="EMBL/GenBank/DDBJ databases">
        <title>Plant Genome Project.</title>
        <authorList>
            <person name="Zhang R.-G."/>
        </authorList>
    </citation>
    <scope>NUCLEOTIDE SEQUENCE [LARGE SCALE GENOMIC DNA]</scope>
    <source>
        <strain evidence="8">YNK0</strain>
        <tissue evidence="8">Leaf</tissue>
    </source>
</reference>
<organism evidence="8 9">
    <name type="scientific">Tetracentron sinense</name>
    <name type="common">Spur-leaf</name>
    <dbReference type="NCBI Taxonomy" id="13715"/>
    <lineage>
        <taxon>Eukaryota</taxon>
        <taxon>Viridiplantae</taxon>
        <taxon>Streptophyta</taxon>
        <taxon>Embryophyta</taxon>
        <taxon>Tracheophyta</taxon>
        <taxon>Spermatophyta</taxon>
        <taxon>Magnoliopsida</taxon>
        <taxon>Trochodendrales</taxon>
        <taxon>Trochodendraceae</taxon>
        <taxon>Tetracentron</taxon>
    </lineage>
</organism>
<keyword evidence="3" id="KW-0238">DNA-binding</keyword>
<dbReference type="InterPro" id="IPR015300">
    <property type="entry name" value="DNA-bd_pseudobarrel_sf"/>
</dbReference>
<keyword evidence="9" id="KW-1185">Reference proteome</keyword>
<dbReference type="InterPro" id="IPR003340">
    <property type="entry name" value="B3_DNA-bd"/>
</dbReference>
<evidence type="ECO:0000256" key="3">
    <source>
        <dbReference type="ARBA" id="ARBA00023125"/>
    </source>
</evidence>
<dbReference type="GO" id="GO:0005634">
    <property type="term" value="C:nucleus"/>
    <property type="evidence" value="ECO:0007669"/>
    <property type="project" value="UniProtKB-SubCell"/>
</dbReference>
<comment type="subcellular location">
    <subcellularLocation>
        <location evidence="1">Nucleus</location>
    </subcellularLocation>
</comment>
<gene>
    <name evidence="8" type="ORF">HHK36_009947</name>
</gene>
<dbReference type="EMBL" id="JABCRI010000006">
    <property type="protein sequence ID" value="KAF8405050.1"/>
    <property type="molecule type" value="Genomic_DNA"/>
</dbReference>
<dbReference type="Pfam" id="PF02362">
    <property type="entry name" value="B3"/>
    <property type="match status" value="1"/>
</dbReference>
<accession>A0A834ZDK1</accession>
<evidence type="ECO:0000313" key="8">
    <source>
        <dbReference type="EMBL" id="KAF8405050.1"/>
    </source>
</evidence>
<dbReference type="CDD" id="cd10017">
    <property type="entry name" value="B3_DNA"/>
    <property type="match status" value="1"/>
</dbReference>
<dbReference type="SMART" id="SM01019">
    <property type="entry name" value="B3"/>
    <property type="match status" value="1"/>
</dbReference>
<keyword evidence="2" id="KW-0805">Transcription regulation</keyword>
<sequence length="519" mass="58421">MAADQKVKEEVDEWPTMEENHKIMEDQMTLAQFSPILQRPTLQPSSTVSLSLSLLNLSQFFLSLILTVGLFCRFQQKSQETKKKLFRTKKRPFGPNYKRVVKDHARTTRSYKRKRATIDRLYAPGEAKSSALERAQEVQSNLDPEFLSVVKSMLRSHVTAGFWLGLPSQFCELHLPKQDAPITLVDENGDEYQTKYLAEKKGLSGGWRGFSIAHKLLEGDVLVFQLVKATRFKVYIVRANGLDGVDGALCLLNLDACAKRNDAGKDNGGAGINISRKAEGKRSQSLPLAAFQKNNQKTSMPLSVAKLGLPTGEQSENDSEEVDSEVLEGIRFSGSNVEFKDVKNIENFNILVNGLIIDSELSKHLKTKYYELCFSQKAFLHAQLLKGINCKLVAGIISETVNIADAIRASKLTTSQDEFSIWDKSLKAFEQLGMDVGFLRARLQQVVSLACESEEALDSKRYREARLERARVEEEMRTLEMKLMELKEASERLDAEIGTLKVKAESHELKFQEEVNAAW</sequence>
<evidence type="ECO:0000259" key="7">
    <source>
        <dbReference type="PROSITE" id="PS50863"/>
    </source>
</evidence>
<dbReference type="GO" id="GO:0003677">
    <property type="term" value="F:DNA binding"/>
    <property type="evidence" value="ECO:0007669"/>
    <property type="project" value="UniProtKB-KW"/>
</dbReference>
<keyword evidence="5" id="KW-0539">Nucleus</keyword>
<feature type="coiled-coil region" evidence="6">
    <location>
        <begin position="462"/>
        <end position="503"/>
    </location>
</feature>
<protein>
    <recommendedName>
        <fullName evidence="7">TF-B3 domain-containing protein</fullName>
    </recommendedName>
</protein>
<evidence type="ECO:0000256" key="4">
    <source>
        <dbReference type="ARBA" id="ARBA00023163"/>
    </source>
</evidence>
<name>A0A834ZDK1_TETSI</name>
<dbReference type="Proteomes" id="UP000655225">
    <property type="component" value="Unassembled WGS sequence"/>
</dbReference>
<keyword evidence="4" id="KW-0804">Transcription</keyword>
<keyword evidence="6" id="KW-0175">Coiled coil</keyword>
<dbReference type="PANTHER" id="PTHR31391:SF101">
    <property type="entry name" value="B3 DOMAIN-CONTAINING PROTEIN OS01G0234100"/>
    <property type="match status" value="1"/>
</dbReference>
<dbReference type="PANTHER" id="PTHR31391">
    <property type="entry name" value="B3 DOMAIN-CONTAINING PROTEIN OS11G0197600-RELATED"/>
    <property type="match status" value="1"/>
</dbReference>
<dbReference type="Gene3D" id="2.40.330.10">
    <property type="entry name" value="DNA-binding pseudobarrel domain"/>
    <property type="match status" value="1"/>
</dbReference>
<comment type="caution">
    <text evidence="8">The sequence shown here is derived from an EMBL/GenBank/DDBJ whole genome shotgun (WGS) entry which is preliminary data.</text>
</comment>
<dbReference type="OrthoDB" id="1909330at2759"/>
<dbReference type="SUPFAM" id="SSF101936">
    <property type="entry name" value="DNA-binding pseudobarrel domain"/>
    <property type="match status" value="1"/>
</dbReference>
<evidence type="ECO:0000313" key="9">
    <source>
        <dbReference type="Proteomes" id="UP000655225"/>
    </source>
</evidence>
<evidence type="ECO:0000256" key="6">
    <source>
        <dbReference type="SAM" id="Coils"/>
    </source>
</evidence>
<evidence type="ECO:0000256" key="2">
    <source>
        <dbReference type="ARBA" id="ARBA00023015"/>
    </source>
</evidence>
<dbReference type="OMA" id="GMISETI"/>
<dbReference type="InterPro" id="IPR044837">
    <property type="entry name" value="REM16-like"/>
</dbReference>
<dbReference type="AlphaFoldDB" id="A0A834ZDK1"/>